<dbReference type="AlphaFoldDB" id="A0AAV4Z9S9"/>
<evidence type="ECO:0000313" key="2">
    <source>
        <dbReference type="Proteomes" id="UP001055307"/>
    </source>
</evidence>
<reference evidence="1" key="2">
    <citation type="submission" date="2021-08" db="EMBL/GenBank/DDBJ databases">
        <authorList>
            <person name="Tani A."/>
            <person name="Ola A."/>
            <person name="Ogura Y."/>
            <person name="Katsura K."/>
            <person name="Hayashi T."/>
        </authorList>
    </citation>
    <scope>NUCLEOTIDE SEQUENCE</scope>
    <source>
        <strain evidence="1">DSM 21893</strain>
    </source>
</reference>
<dbReference type="EMBL" id="BPQF01000014">
    <property type="protein sequence ID" value="GJD40330.1"/>
    <property type="molecule type" value="Genomic_DNA"/>
</dbReference>
<dbReference type="Gene3D" id="3.40.1190.20">
    <property type="match status" value="1"/>
</dbReference>
<accession>A0AAV4Z9S9</accession>
<dbReference type="GO" id="GO:0003824">
    <property type="term" value="F:catalytic activity"/>
    <property type="evidence" value="ECO:0007669"/>
    <property type="project" value="UniProtKB-ARBA"/>
</dbReference>
<proteinExistence type="predicted"/>
<name>A0AAV4Z9S9_9HYPH</name>
<gene>
    <name evidence="1" type="ORF">OICFNHDK_2798</name>
</gene>
<evidence type="ECO:0000313" key="1">
    <source>
        <dbReference type="EMBL" id="GJD40330.1"/>
    </source>
</evidence>
<evidence type="ECO:0008006" key="3">
    <source>
        <dbReference type="Google" id="ProtNLM"/>
    </source>
</evidence>
<dbReference type="InterPro" id="IPR029056">
    <property type="entry name" value="Ribokinase-like"/>
</dbReference>
<organism evidence="1 2">
    <name type="scientific">Methylobacterium bullatum</name>
    <dbReference type="NCBI Taxonomy" id="570505"/>
    <lineage>
        <taxon>Bacteria</taxon>
        <taxon>Pseudomonadati</taxon>
        <taxon>Pseudomonadota</taxon>
        <taxon>Alphaproteobacteria</taxon>
        <taxon>Hyphomicrobiales</taxon>
        <taxon>Methylobacteriaceae</taxon>
        <taxon>Methylobacterium</taxon>
    </lineage>
</organism>
<keyword evidence="2" id="KW-1185">Reference proteome</keyword>
<protein>
    <recommendedName>
        <fullName evidence="3">Carbohydrate kinase PfkB domain-containing protein</fullName>
    </recommendedName>
</protein>
<comment type="caution">
    <text evidence="1">The sequence shown here is derived from an EMBL/GenBank/DDBJ whole genome shotgun (WGS) entry which is preliminary data.</text>
</comment>
<dbReference type="Proteomes" id="UP001055307">
    <property type="component" value="Unassembled WGS sequence"/>
</dbReference>
<dbReference type="SUPFAM" id="SSF53613">
    <property type="entry name" value="Ribokinase-like"/>
    <property type="match status" value="1"/>
</dbReference>
<sequence length="256" mass="28055">MIAGPLVYASLGFARTTGKSAELLGVLSTDVKQREIDTLRQTGVDLSTVERRAVPSLHLLTGRRSLTSPQRIVGQPLNWSPAHRVIPEPYILFGAAGDPSWLRRQVEHSRPAFVGVDLHLDWIRTRPRQTAAIVDLCDFISGTEEELIALGAESIERARQRGAVILIKMGAQGVTLTQYTRRYDLPPPCVPVTLNEIGAGDLLFGALASVPSLLTTPGERLQKFKEAYLAASPLIEKLLRSDGPEELYILISDLSE</sequence>
<reference evidence="1" key="1">
    <citation type="journal article" date="2016" name="Front. Microbiol.">
        <title>Genome Sequence of the Piezophilic, Mesophilic Sulfate-Reducing Bacterium Desulfovibrio indicus J2T.</title>
        <authorList>
            <person name="Cao J."/>
            <person name="Maignien L."/>
            <person name="Shao Z."/>
            <person name="Alain K."/>
            <person name="Jebbar M."/>
        </authorList>
    </citation>
    <scope>NUCLEOTIDE SEQUENCE</scope>
    <source>
        <strain evidence="1">DSM 21893</strain>
    </source>
</reference>